<dbReference type="EMBL" id="CAACVJ010000290">
    <property type="protein sequence ID" value="VEP15672.1"/>
    <property type="molecule type" value="Genomic_DNA"/>
</dbReference>
<dbReference type="Gene3D" id="3.50.50.100">
    <property type="match status" value="1"/>
</dbReference>
<keyword evidence="2" id="KW-1185">Reference proteome</keyword>
<dbReference type="AlphaFoldDB" id="A0A563VW49"/>
<sequence length="61" mass="6848">MNDSLKPIVIAGGGFTGLFTALHLRQQKCSRPVVLIDTQWRFIFQSLLYELLTSEVTVTPP</sequence>
<dbReference type="InterPro" id="IPR036188">
    <property type="entry name" value="FAD/NAD-bd_sf"/>
</dbReference>
<evidence type="ECO:0000313" key="2">
    <source>
        <dbReference type="Proteomes" id="UP000320055"/>
    </source>
</evidence>
<dbReference type="Proteomes" id="UP000320055">
    <property type="component" value="Unassembled WGS sequence"/>
</dbReference>
<accession>A0A563VW49</accession>
<organism evidence="1 2">
    <name type="scientific">Hyella patelloides LEGE 07179</name>
    <dbReference type="NCBI Taxonomy" id="945734"/>
    <lineage>
        <taxon>Bacteria</taxon>
        <taxon>Bacillati</taxon>
        <taxon>Cyanobacteriota</taxon>
        <taxon>Cyanophyceae</taxon>
        <taxon>Pleurocapsales</taxon>
        <taxon>Hyellaceae</taxon>
        <taxon>Hyella</taxon>
    </lineage>
</organism>
<dbReference type="RefSeq" id="WP_144865620.1">
    <property type="nucleotide sequence ID" value="NZ_LR213796.1"/>
</dbReference>
<protein>
    <submittedName>
        <fullName evidence="1">Uncharacterized protein</fullName>
    </submittedName>
</protein>
<evidence type="ECO:0000313" key="1">
    <source>
        <dbReference type="EMBL" id="VEP15672.1"/>
    </source>
</evidence>
<dbReference type="SUPFAM" id="SSF51905">
    <property type="entry name" value="FAD/NAD(P)-binding domain"/>
    <property type="match status" value="1"/>
</dbReference>
<name>A0A563VW49_9CYAN</name>
<gene>
    <name evidence="1" type="ORF">H1P_360007</name>
</gene>
<dbReference type="OrthoDB" id="9781621at2"/>
<reference evidence="1 2" key="1">
    <citation type="submission" date="2019-01" db="EMBL/GenBank/DDBJ databases">
        <authorList>
            <person name="Brito A."/>
        </authorList>
    </citation>
    <scope>NUCLEOTIDE SEQUENCE [LARGE SCALE GENOMIC DNA]</scope>
    <source>
        <strain evidence="1">1</strain>
    </source>
</reference>
<proteinExistence type="predicted"/>